<keyword evidence="2" id="KW-1185">Reference proteome</keyword>
<reference evidence="1 2" key="1">
    <citation type="submission" date="2016-10" db="EMBL/GenBank/DDBJ databases">
        <authorList>
            <person name="Varghese N."/>
            <person name="Submissions S."/>
        </authorList>
    </citation>
    <scope>NUCLEOTIDE SEQUENCE [LARGE SCALE GENOMIC DNA]</scope>
    <source>
        <strain evidence="1 2">DSM 16733</strain>
    </source>
</reference>
<evidence type="ECO:0000313" key="1">
    <source>
        <dbReference type="EMBL" id="SDU48755.1"/>
    </source>
</evidence>
<evidence type="ECO:0000313" key="2">
    <source>
        <dbReference type="Proteomes" id="UP000183772"/>
    </source>
</evidence>
<protein>
    <submittedName>
        <fullName evidence="1">Uncharacterized protein</fullName>
    </submittedName>
</protein>
<dbReference type="AlphaFoldDB" id="A0AAX2DBI9"/>
<sequence length="75" mass="8599">MTPLEKLISWHESWALRSQVVKCKSCGAEQSENDKEQAFIHESTCLNARFATQPWQALDEVREAYWVPPATSSMD</sequence>
<dbReference type="Proteomes" id="UP000183772">
    <property type="component" value="Chromosome I"/>
</dbReference>
<gene>
    <name evidence="1" type="ORF">SAMN05216476_2509</name>
</gene>
<name>A0AAX2DBI9_9PSED</name>
<dbReference type="EMBL" id="LT629790">
    <property type="protein sequence ID" value="SDU48755.1"/>
    <property type="molecule type" value="Genomic_DNA"/>
</dbReference>
<proteinExistence type="predicted"/>
<organism evidence="1 2">
    <name type="scientific">Pseudomonas mediterranea</name>
    <dbReference type="NCBI Taxonomy" id="183795"/>
    <lineage>
        <taxon>Bacteria</taxon>
        <taxon>Pseudomonadati</taxon>
        <taxon>Pseudomonadota</taxon>
        <taxon>Gammaproteobacteria</taxon>
        <taxon>Pseudomonadales</taxon>
        <taxon>Pseudomonadaceae</taxon>
        <taxon>Pseudomonas</taxon>
    </lineage>
</organism>
<accession>A0AAX2DBI9</accession>